<keyword evidence="1" id="KW-0862">Zinc</keyword>
<evidence type="ECO:0000313" key="5">
    <source>
        <dbReference type="Proteomes" id="UP001168537"/>
    </source>
</evidence>
<dbReference type="PANTHER" id="PTHR38133:SF1">
    <property type="entry name" value="SLR1429 PROTEIN"/>
    <property type="match status" value="1"/>
</dbReference>
<feature type="domain" description="SWIM-type" evidence="3">
    <location>
        <begin position="139"/>
        <end position="167"/>
    </location>
</feature>
<dbReference type="RefSeq" id="WP_300960157.1">
    <property type="nucleotide sequence ID" value="NZ_JAUHJR010000002.1"/>
</dbReference>
<evidence type="ECO:0000259" key="3">
    <source>
        <dbReference type="PROSITE" id="PS50966"/>
    </source>
</evidence>
<feature type="region of interest" description="Disordered" evidence="2">
    <location>
        <begin position="1"/>
        <end position="20"/>
    </location>
</feature>
<evidence type="ECO:0000256" key="1">
    <source>
        <dbReference type="PROSITE-ProRule" id="PRU00325"/>
    </source>
</evidence>
<organism evidence="4 5">
    <name type="scientific">Nocardioides abyssi</name>
    <dbReference type="NCBI Taxonomy" id="3058370"/>
    <lineage>
        <taxon>Bacteria</taxon>
        <taxon>Bacillati</taxon>
        <taxon>Actinomycetota</taxon>
        <taxon>Actinomycetes</taxon>
        <taxon>Propionibacteriales</taxon>
        <taxon>Nocardioidaceae</taxon>
        <taxon>Nocardioides</taxon>
    </lineage>
</organism>
<sequence length="235" mass="24831">MTVTEAGGRTGTPSRVVHPRLPARRGGARAATWWGRAWLRAVEEAAYDEADLVAARRLARSGRIGGIIVDRGSFVAAVEDDGGLWTTSGTVPVLDDAARDAFVETVAAEAGRVAALMAGDLPHTLVEHAEDAGAELLPYGGELGATCTCESWTDPCVHALAVLTQVGWLVDGDPFVLLQLRGLPREDLLARLHARADPVEEDPLATDDDTAYDAALRAARALDLLADGQGIDHLL</sequence>
<keyword evidence="1" id="KW-0863">Zinc-finger</keyword>
<comment type="caution">
    <text evidence="4">The sequence shown here is derived from an EMBL/GenBank/DDBJ whole genome shotgun (WGS) entry which is preliminary data.</text>
</comment>
<dbReference type="PROSITE" id="PS50966">
    <property type="entry name" value="ZF_SWIM"/>
    <property type="match status" value="1"/>
</dbReference>
<proteinExistence type="predicted"/>
<gene>
    <name evidence="4" type="ORF">QWY29_07840</name>
</gene>
<dbReference type="Pfam" id="PF04434">
    <property type="entry name" value="SWIM"/>
    <property type="match status" value="1"/>
</dbReference>
<keyword evidence="5" id="KW-1185">Reference proteome</keyword>
<dbReference type="EMBL" id="JAUHJR010000002">
    <property type="protein sequence ID" value="MDN4161263.1"/>
    <property type="molecule type" value="Genomic_DNA"/>
</dbReference>
<keyword evidence="1" id="KW-0479">Metal-binding</keyword>
<evidence type="ECO:0000313" key="4">
    <source>
        <dbReference type="EMBL" id="MDN4161263.1"/>
    </source>
</evidence>
<evidence type="ECO:0000256" key="2">
    <source>
        <dbReference type="SAM" id="MobiDB-lite"/>
    </source>
</evidence>
<protein>
    <submittedName>
        <fullName evidence="4">SWIM zinc finger family protein</fullName>
    </submittedName>
</protein>
<dbReference type="PANTHER" id="PTHR38133">
    <property type="entry name" value="SLR1429 PROTEIN"/>
    <property type="match status" value="1"/>
</dbReference>
<reference evidence="4" key="1">
    <citation type="submission" date="2023-06" db="EMBL/GenBank/DDBJ databases">
        <title>Draft genome sequence of Nocardioides sp. SOB72.</title>
        <authorList>
            <person name="Zhang G."/>
        </authorList>
    </citation>
    <scope>NUCLEOTIDE SEQUENCE</scope>
    <source>
        <strain evidence="4">SOB72</strain>
    </source>
</reference>
<accession>A0ABT8ESW9</accession>
<dbReference type="InterPro" id="IPR007527">
    <property type="entry name" value="Znf_SWIM"/>
</dbReference>
<name>A0ABT8ESW9_9ACTN</name>
<dbReference type="Proteomes" id="UP001168537">
    <property type="component" value="Unassembled WGS sequence"/>
</dbReference>